<feature type="chain" id="PRO_5034088620" description="Cuticle-degrading protease" evidence="6">
    <location>
        <begin position="18"/>
        <end position="392"/>
    </location>
</feature>
<dbReference type="InterPro" id="IPR015500">
    <property type="entry name" value="Peptidase_S8_subtilisin-rel"/>
</dbReference>
<evidence type="ECO:0000256" key="1">
    <source>
        <dbReference type="ARBA" id="ARBA00011073"/>
    </source>
</evidence>
<evidence type="ECO:0000256" key="4">
    <source>
        <dbReference type="ARBA" id="ARBA00022825"/>
    </source>
</evidence>
<keyword evidence="2 5" id="KW-0645">Protease</keyword>
<feature type="active site" description="Charge relay system" evidence="5">
    <location>
        <position position="341"/>
    </location>
</feature>
<feature type="active site" description="Charge relay system" evidence="5">
    <location>
        <position position="170"/>
    </location>
</feature>
<feature type="domain" description="Peptidase S8/S53" evidence="7">
    <location>
        <begin position="130"/>
        <end position="374"/>
    </location>
</feature>
<dbReference type="InterPro" id="IPR010259">
    <property type="entry name" value="S8pro/Inhibitor_I9"/>
</dbReference>
<dbReference type="Pfam" id="PF05922">
    <property type="entry name" value="Inhibitor_I9"/>
    <property type="match status" value="1"/>
</dbReference>
<dbReference type="CDD" id="cd04077">
    <property type="entry name" value="Peptidases_S8_PCSK9_ProteinaseK_like"/>
    <property type="match status" value="1"/>
</dbReference>
<evidence type="ECO:0000259" key="8">
    <source>
        <dbReference type="Pfam" id="PF05922"/>
    </source>
</evidence>
<dbReference type="InterPro" id="IPR037045">
    <property type="entry name" value="S8pro/Inhibitor_I9_sf"/>
</dbReference>
<evidence type="ECO:0000259" key="7">
    <source>
        <dbReference type="Pfam" id="PF00082"/>
    </source>
</evidence>
<dbReference type="Pfam" id="PF00082">
    <property type="entry name" value="Peptidase_S8"/>
    <property type="match status" value="1"/>
</dbReference>
<evidence type="ECO:0000256" key="6">
    <source>
        <dbReference type="SAM" id="SignalP"/>
    </source>
</evidence>
<dbReference type="InterPro" id="IPR050131">
    <property type="entry name" value="Peptidase_S8_subtilisin-like"/>
</dbReference>
<dbReference type="PRINTS" id="PR00723">
    <property type="entry name" value="SUBTILISIN"/>
</dbReference>
<protein>
    <recommendedName>
        <fullName evidence="11">Cuticle-degrading protease</fullName>
    </recommendedName>
</protein>
<evidence type="ECO:0000313" key="9">
    <source>
        <dbReference type="EMBL" id="CAE6535245.1"/>
    </source>
</evidence>
<dbReference type="GO" id="GO:0005615">
    <property type="term" value="C:extracellular space"/>
    <property type="evidence" value="ECO:0007669"/>
    <property type="project" value="TreeGrafter"/>
</dbReference>
<dbReference type="InterPro" id="IPR036852">
    <property type="entry name" value="Peptidase_S8/S53_dom_sf"/>
</dbReference>
<dbReference type="Gene3D" id="3.30.70.80">
    <property type="entry name" value="Peptidase S8 propeptide/proteinase inhibitor I9"/>
    <property type="match status" value="1"/>
</dbReference>
<evidence type="ECO:0000313" key="10">
    <source>
        <dbReference type="Proteomes" id="UP000663853"/>
    </source>
</evidence>
<evidence type="ECO:0008006" key="11">
    <source>
        <dbReference type="Google" id="ProtNLM"/>
    </source>
</evidence>
<proteinExistence type="inferred from homology"/>
<feature type="active site" description="Charge relay system" evidence="5">
    <location>
        <position position="139"/>
    </location>
</feature>
<dbReference type="PROSITE" id="PS51892">
    <property type="entry name" value="SUBTILASE"/>
    <property type="match status" value="1"/>
</dbReference>
<dbReference type="PANTHER" id="PTHR43806">
    <property type="entry name" value="PEPTIDASE S8"/>
    <property type="match status" value="1"/>
</dbReference>
<feature type="domain" description="Inhibitor I9" evidence="8">
    <location>
        <begin position="35"/>
        <end position="99"/>
    </location>
</feature>
<dbReference type="Gene3D" id="3.40.50.200">
    <property type="entry name" value="Peptidase S8/S53 domain"/>
    <property type="match status" value="1"/>
</dbReference>
<gene>
    <name evidence="9" type="ORF">RDB_LOCUS177056</name>
</gene>
<feature type="signal peptide" evidence="6">
    <location>
        <begin position="1"/>
        <end position="17"/>
    </location>
</feature>
<comment type="similarity">
    <text evidence="1 5">Belongs to the peptidase S8 family.</text>
</comment>
<evidence type="ECO:0000256" key="2">
    <source>
        <dbReference type="ARBA" id="ARBA00022670"/>
    </source>
</evidence>
<dbReference type="Proteomes" id="UP000663853">
    <property type="component" value="Unassembled WGS sequence"/>
</dbReference>
<dbReference type="EMBL" id="CAJMXA010004129">
    <property type="protein sequence ID" value="CAE6535245.1"/>
    <property type="molecule type" value="Genomic_DNA"/>
</dbReference>
<comment type="caution">
    <text evidence="9">The sequence shown here is derived from an EMBL/GenBank/DDBJ whole genome shotgun (WGS) entry which is preliminary data.</text>
</comment>
<dbReference type="PANTHER" id="PTHR43806:SF11">
    <property type="entry name" value="CEREVISIN-RELATED"/>
    <property type="match status" value="1"/>
</dbReference>
<organism evidence="9 10">
    <name type="scientific">Rhizoctonia solani</name>
    <dbReference type="NCBI Taxonomy" id="456999"/>
    <lineage>
        <taxon>Eukaryota</taxon>
        <taxon>Fungi</taxon>
        <taxon>Dikarya</taxon>
        <taxon>Basidiomycota</taxon>
        <taxon>Agaricomycotina</taxon>
        <taxon>Agaricomycetes</taxon>
        <taxon>Cantharellales</taxon>
        <taxon>Ceratobasidiaceae</taxon>
        <taxon>Rhizoctonia</taxon>
    </lineage>
</organism>
<dbReference type="GO" id="GO:0006508">
    <property type="term" value="P:proteolysis"/>
    <property type="evidence" value="ECO:0007669"/>
    <property type="project" value="UniProtKB-KW"/>
</dbReference>
<dbReference type="InterPro" id="IPR034193">
    <property type="entry name" value="PCSK9_ProteinaseK-like"/>
</dbReference>
<reference evidence="9" key="1">
    <citation type="submission" date="2021-01" db="EMBL/GenBank/DDBJ databases">
        <authorList>
            <person name="Kaushik A."/>
        </authorList>
    </citation>
    <scope>NUCLEOTIDE SEQUENCE</scope>
    <source>
        <strain evidence="9">AG6-10EEA</strain>
    </source>
</reference>
<sequence>MRILFLASATYALIAIAAPSHVPISKYAGPVKANSYIIKLKDDTSKHSHIAHLLSTAPELTITYQYENVFHGYAAELEGQALDFVRRSREVESIFEDGITVLDFAVAEDANGVEPIVSGDQVPLSTRTDGAGVDIYSLDTGIQINHTSFGGRARWGKTFGGYADGDNYGHGTHTAATAVGDSYGVATSSNIIAVKGTSKPFSPTHKLTASVLSDSGIGEWSDVIAGIDYITTQAAQSGRPSIATMSLTGATYTPVDMAVTVAIGNGIHFTVAAGNQGVDAGSSSPARVVAANTIGAVDVNHARAEFSNFGPSIGVWALGVDVRSAWIGPRGTETKVLSGTSMATPLVAGVLAVAIGDYGNKSPAGLSKDLKDHARPVVTGAPVGTTNLLVAQ</sequence>
<accession>A0A8H3DN09</accession>
<keyword evidence="4 5" id="KW-0720">Serine protease</keyword>
<keyword evidence="3 5" id="KW-0378">Hydrolase</keyword>
<dbReference type="InterPro" id="IPR000209">
    <property type="entry name" value="Peptidase_S8/S53_dom"/>
</dbReference>
<dbReference type="GO" id="GO:0004252">
    <property type="term" value="F:serine-type endopeptidase activity"/>
    <property type="evidence" value="ECO:0007669"/>
    <property type="project" value="UniProtKB-UniRule"/>
</dbReference>
<evidence type="ECO:0000256" key="5">
    <source>
        <dbReference type="PROSITE-ProRule" id="PRU01240"/>
    </source>
</evidence>
<name>A0A8H3DN09_9AGAM</name>
<dbReference type="AlphaFoldDB" id="A0A8H3DN09"/>
<dbReference type="SUPFAM" id="SSF52743">
    <property type="entry name" value="Subtilisin-like"/>
    <property type="match status" value="1"/>
</dbReference>
<dbReference type="InterPro" id="IPR023828">
    <property type="entry name" value="Peptidase_S8_Ser-AS"/>
</dbReference>
<dbReference type="SUPFAM" id="SSF54897">
    <property type="entry name" value="Protease propeptides/inhibitors"/>
    <property type="match status" value="1"/>
</dbReference>
<dbReference type="PROSITE" id="PS00138">
    <property type="entry name" value="SUBTILASE_SER"/>
    <property type="match status" value="1"/>
</dbReference>
<keyword evidence="6" id="KW-0732">Signal</keyword>
<evidence type="ECO:0000256" key="3">
    <source>
        <dbReference type="ARBA" id="ARBA00022801"/>
    </source>
</evidence>